<comment type="caution">
    <text evidence="1">The sequence shown here is derived from an EMBL/GenBank/DDBJ whole genome shotgun (WGS) entry which is preliminary data.</text>
</comment>
<sequence length="207" mass="23678">MDWKNGRKRNDKIFNRKEGDFPRTSSGFGGLSWRVSRNFGRLLGAVFWGRVFFWLQGSPLKFLSILELLLASFFGSECVWRSQSLLQERVSFKASRLVFFPDPCRDLESQIRSLDLHAQRTLRVQDKDRAISVKSNSKVIRCSCTLNLRGAERDHHTLIGGIVNVNLSTVEAYSGLLVYTLVHACHVENEEPKGRKITHLLEKLSLV</sequence>
<dbReference type="Proteomes" id="UP001367508">
    <property type="component" value="Unassembled WGS sequence"/>
</dbReference>
<proteinExistence type="predicted"/>
<gene>
    <name evidence="1" type="ORF">VNO77_02523</name>
</gene>
<evidence type="ECO:0000313" key="2">
    <source>
        <dbReference type="Proteomes" id="UP001367508"/>
    </source>
</evidence>
<name>A0AAN9MV81_CANGL</name>
<reference evidence="1 2" key="1">
    <citation type="submission" date="2024-01" db="EMBL/GenBank/DDBJ databases">
        <title>The genomes of 5 underutilized Papilionoideae crops provide insights into root nodulation and disease resistanc.</title>
        <authorList>
            <person name="Jiang F."/>
        </authorList>
    </citation>
    <scope>NUCLEOTIDE SEQUENCE [LARGE SCALE GENOMIC DNA]</scope>
    <source>
        <strain evidence="1">LVBAO_FW01</strain>
        <tissue evidence="1">Leaves</tissue>
    </source>
</reference>
<evidence type="ECO:0000313" key="1">
    <source>
        <dbReference type="EMBL" id="KAK7360521.1"/>
    </source>
</evidence>
<dbReference type="EMBL" id="JAYMYQ010000001">
    <property type="protein sequence ID" value="KAK7360521.1"/>
    <property type="molecule type" value="Genomic_DNA"/>
</dbReference>
<accession>A0AAN9MV81</accession>
<organism evidence="1 2">
    <name type="scientific">Canavalia gladiata</name>
    <name type="common">Sword bean</name>
    <name type="synonym">Dolichos gladiatus</name>
    <dbReference type="NCBI Taxonomy" id="3824"/>
    <lineage>
        <taxon>Eukaryota</taxon>
        <taxon>Viridiplantae</taxon>
        <taxon>Streptophyta</taxon>
        <taxon>Embryophyta</taxon>
        <taxon>Tracheophyta</taxon>
        <taxon>Spermatophyta</taxon>
        <taxon>Magnoliopsida</taxon>
        <taxon>eudicotyledons</taxon>
        <taxon>Gunneridae</taxon>
        <taxon>Pentapetalae</taxon>
        <taxon>rosids</taxon>
        <taxon>fabids</taxon>
        <taxon>Fabales</taxon>
        <taxon>Fabaceae</taxon>
        <taxon>Papilionoideae</taxon>
        <taxon>50 kb inversion clade</taxon>
        <taxon>NPAAA clade</taxon>
        <taxon>indigoferoid/millettioid clade</taxon>
        <taxon>Phaseoleae</taxon>
        <taxon>Canavalia</taxon>
    </lineage>
</organism>
<protein>
    <submittedName>
        <fullName evidence="1">Uncharacterized protein</fullName>
    </submittedName>
</protein>
<keyword evidence="2" id="KW-1185">Reference proteome</keyword>
<dbReference type="AlphaFoldDB" id="A0AAN9MV81"/>